<organism evidence="3 4">
    <name type="scientific">Streptomyces incanus</name>
    <dbReference type="NCBI Taxonomy" id="887453"/>
    <lineage>
        <taxon>Bacteria</taxon>
        <taxon>Bacillati</taxon>
        <taxon>Actinomycetota</taxon>
        <taxon>Actinomycetes</taxon>
        <taxon>Kitasatosporales</taxon>
        <taxon>Streptomycetaceae</taxon>
        <taxon>Streptomyces</taxon>
    </lineage>
</organism>
<dbReference type="EMBL" id="JBHSPC010000083">
    <property type="protein sequence ID" value="MFC5673267.1"/>
    <property type="molecule type" value="Genomic_DNA"/>
</dbReference>
<feature type="region of interest" description="Disordered" evidence="1">
    <location>
        <begin position="115"/>
        <end position="167"/>
    </location>
</feature>
<evidence type="ECO:0000256" key="2">
    <source>
        <dbReference type="SAM" id="SignalP"/>
    </source>
</evidence>
<gene>
    <name evidence="3" type="ORF">ACFP2V_25105</name>
</gene>
<evidence type="ECO:0000313" key="4">
    <source>
        <dbReference type="Proteomes" id="UP001596183"/>
    </source>
</evidence>
<sequence length="167" mass="16766">MLGSPLGPRPSVPRARRTLFTFPPAALLALGALAAALAAEPGGESWPVRQLARAREGVSAEVRVDTVDGTVTLAARRGGVTVLEPAPGGIVPDTADRAGTRLLMQASVAHRRPAVRAVSVPSATGTARSDRGAAEAGPVPAGSAVHGLAVGGDPAARSRRSARPCGH</sequence>
<keyword evidence="2" id="KW-0732">Signal</keyword>
<accession>A0ABW0XRS0</accession>
<feature type="compositionally biased region" description="Basic residues" evidence="1">
    <location>
        <begin position="157"/>
        <end position="167"/>
    </location>
</feature>
<feature type="chain" id="PRO_5045260133" evidence="2">
    <location>
        <begin position="39"/>
        <end position="167"/>
    </location>
</feature>
<protein>
    <submittedName>
        <fullName evidence="3">Uncharacterized protein</fullName>
    </submittedName>
</protein>
<dbReference type="RefSeq" id="WP_381216791.1">
    <property type="nucleotide sequence ID" value="NZ_JBHSPC010000083.1"/>
</dbReference>
<reference evidence="4" key="1">
    <citation type="journal article" date="2019" name="Int. J. Syst. Evol. Microbiol.">
        <title>The Global Catalogue of Microorganisms (GCM) 10K type strain sequencing project: providing services to taxonomists for standard genome sequencing and annotation.</title>
        <authorList>
            <consortium name="The Broad Institute Genomics Platform"/>
            <consortium name="The Broad Institute Genome Sequencing Center for Infectious Disease"/>
            <person name="Wu L."/>
            <person name="Ma J."/>
        </authorList>
    </citation>
    <scope>NUCLEOTIDE SEQUENCE [LARGE SCALE GENOMIC DNA]</scope>
    <source>
        <strain evidence="4">JCM 13852</strain>
    </source>
</reference>
<proteinExistence type="predicted"/>
<evidence type="ECO:0000313" key="3">
    <source>
        <dbReference type="EMBL" id="MFC5673267.1"/>
    </source>
</evidence>
<keyword evidence="4" id="KW-1185">Reference proteome</keyword>
<dbReference type="Proteomes" id="UP001596183">
    <property type="component" value="Unassembled WGS sequence"/>
</dbReference>
<name>A0ABW0XRS0_9ACTN</name>
<comment type="caution">
    <text evidence="3">The sequence shown here is derived from an EMBL/GenBank/DDBJ whole genome shotgun (WGS) entry which is preliminary data.</text>
</comment>
<feature type="signal peptide" evidence="2">
    <location>
        <begin position="1"/>
        <end position="38"/>
    </location>
</feature>
<evidence type="ECO:0000256" key="1">
    <source>
        <dbReference type="SAM" id="MobiDB-lite"/>
    </source>
</evidence>